<proteinExistence type="predicted"/>
<dbReference type="HOGENOM" id="CLU_823075_0_0_6"/>
<accession>Q05FF8</accession>
<dbReference type="OrthoDB" id="9978909at2"/>
<name>Q05FF8_CARRP</name>
<gene>
    <name evidence="1" type="ordered locus">CRP_182</name>
</gene>
<dbReference type="RefSeq" id="WP_011672405.1">
    <property type="nucleotide sequence ID" value="NC_008512.1"/>
</dbReference>
<dbReference type="AlphaFoldDB" id="Q05FF8"/>
<organism evidence="1 2">
    <name type="scientific">Carsonella ruddii (strain PV)</name>
    <dbReference type="NCBI Taxonomy" id="387662"/>
    <lineage>
        <taxon>Bacteria</taxon>
        <taxon>Pseudomonadati</taxon>
        <taxon>Pseudomonadota</taxon>
        <taxon>Gammaproteobacteria</taxon>
        <taxon>Oceanospirillales</taxon>
        <taxon>Halomonadaceae</taxon>
        <taxon>Zymobacter group</taxon>
        <taxon>Candidatus Carsonella</taxon>
    </lineage>
</organism>
<protein>
    <submittedName>
        <fullName evidence="1">Uncharacterized protein</fullName>
    </submittedName>
</protein>
<dbReference type="KEGG" id="crp:CRP_182"/>
<dbReference type="EMBL" id="AP009180">
    <property type="protein sequence ID" value="BAF35213.1"/>
    <property type="molecule type" value="Genomic_DNA"/>
</dbReference>
<dbReference type="Proteomes" id="UP000000777">
    <property type="component" value="Chromosome"/>
</dbReference>
<evidence type="ECO:0000313" key="1">
    <source>
        <dbReference type="EMBL" id="BAF35213.1"/>
    </source>
</evidence>
<sequence length="337" mass="41167">MVNLNNLLFLNKILFLSNSCNKKIYIEIYKKKILFFTKFKNIIYLFNQNFITEINSLFIIDLKKILTFFNFNNFVNYFINKNKLILKNKNQVITFYNNNKYFFLKLNYKNFYFFIKKLILNKLLIYEYNNIKLLELTILIELFFLKNSILLINYNENILVLKSIIINKKTFFFLKLKLTEDFFYIFNFKKFLLFNSVNEEWYFKNKIKTNFNSISSNLIFKFFIVKYFYIVTNFKFNNIKEIKSNKNTILKITLKKNFLNFKFLDELKTFSFNIKILIKNISYFTVFVNLKKFLSIINYYKNEVLIFYTKKEKKIILTDYNTDVIISESILNLYGIV</sequence>
<reference evidence="1 2" key="1">
    <citation type="journal article" date="2006" name="Science">
        <title>The 160-kilobase genome of the bacterial endosymbiont Carsonella.</title>
        <authorList>
            <person name="Nakabachi A."/>
            <person name="Yamashita A."/>
            <person name="Toh H."/>
            <person name="Ishikawa H."/>
            <person name="Dunbar H."/>
            <person name="Moran N."/>
            <person name="Hattori M."/>
        </authorList>
    </citation>
    <scope>NUCLEOTIDE SEQUENCE [LARGE SCALE GENOMIC DNA]</scope>
    <source>
        <strain evidence="1 2">PV</strain>
    </source>
</reference>
<evidence type="ECO:0000313" key="2">
    <source>
        <dbReference type="Proteomes" id="UP000000777"/>
    </source>
</evidence>